<proteinExistence type="inferred from homology"/>
<feature type="transmembrane region" description="Helical" evidence="6">
    <location>
        <begin position="117"/>
        <end position="138"/>
    </location>
</feature>
<evidence type="ECO:0000259" key="7">
    <source>
        <dbReference type="Pfam" id="PF20684"/>
    </source>
</evidence>
<evidence type="ECO:0000313" key="8">
    <source>
        <dbReference type="EMBL" id="KAB8069505.1"/>
    </source>
</evidence>
<evidence type="ECO:0000256" key="2">
    <source>
        <dbReference type="ARBA" id="ARBA00022692"/>
    </source>
</evidence>
<evidence type="ECO:0000256" key="6">
    <source>
        <dbReference type="SAM" id="Phobius"/>
    </source>
</evidence>
<feature type="domain" description="Rhodopsin" evidence="7">
    <location>
        <begin position="2"/>
        <end position="180"/>
    </location>
</feature>
<sequence>MMFWITEKFWPPSQACDKVSIILLLRRLFGTVKRVRSLTIYHLVFTVAWGTAALLANTFQCRPSQYFWNKDIEGHCIRGQKALFMVTGPISLLEDVVLLAVPIVIVWRIQMAPRKKILLSMLFAMGGVVCVFSLMRLIEFRHYQTDNLTASGTKERVWTLLEIDIAIVCTSLVLMPPPIRQCFEASKSCHRDRKSYTVSTECDQFLNYWPFQQHCTNLSQDRCSEVRSQAYRTQICERRSNVAMGDIMIETAVNRDVSDRRTTFPRS</sequence>
<gene>
    <name evidence="8" type="ORF">BDV29DRAFT_198663</name>
</gene>
<keyword evidence="2 6" id="KW-0812">Transmembrane</keyword>
<dbReference type="PANTHER" id="PTHR33048:SF47">
    <property type="entry name" value="INTEGRAL MEMBRANE PROTEIN-RELATED"/>
    <property type="match status" value="1"/>
</dbReference>
<feature type="transmembrane region" description="Helical" evidence="6">
    <location>
        <begin position="82"/>
        <end position="105"/>
    </location>
</feature>
<organism evidence="8 9">
    <name type="scientific">Aspergillus leporis</name>
    <dbReference type="NCBI Taxonomy" id="41062"/>
    <lineage>
        <taxon>Eukaryota</taxon>
        <taxon>Fungi</taxon>
        <taxon>Dikarya</taxon>
        <taxon>Ascomycota</taxon>
        <taxon>Pezizomycotina</taxon>
        <taxon>Eurotiomycetes</taxon>
        <taxon>Eurotiomycetidae</taxon>
        <taxon>Eurotiales</taxon>
        <taxon>Aspergillaceae</taxon>
        <taxon>Aspergillus</taxon>
        <taxon>Aspergillus subgen. Circumdati</taxon>
    </lineage>
</organism>
<dbReference type="PANTHER" id="PTHR33048">
    <property type="entry name" value="PTH11-LIKE INTEGRAL MEMBRANE PROTEIN (AFU_ORTHOLOGUE AFUA_5G11245)"/>
    <property type="match status" value="1"/>
</dbReference>
<dbReference type="InterPro" id="IPR049326">
    <property type="entry name" value="Rhodopsin_dom_fungi"/>
</dbReference>
<evidence type="ECO:0000256" key="5">
    <source>
        <dbReference type="ARBA" id="ARBA00038359"/>
    </source>
</evidence>
<dbReference type="EMBL" id="ML732338">
    <property type="protein sequence ID" value="KAB8069505.1"/>
    <property type="molecule type" value="Genomic_DNA"/>
</dbReference>
<dbReference type="InterPro" id="IPR052337">
    <property type="entry name" value="SAT4-like"/>
</dbReference>
<feature type="transmembrane region" description="Helical" evidence="6">
    <location>
        <begin position="40"/>
        <end position="61"/>
    </location>
</feature>
<dbReference type="Pfam" id="PF20684">
    <property type="entry name" value="Fung_rhodopsin"/>
    <property type="match status" value="1"/>
</dbReference>
<protein>
    <recommendedName>
        <fullName evidence="7">Rhodopsin domain-containing protein</fullName>
    </recommendedName>
</protein>
<dbReference type="OrthoDB" id="10017208at2759"/>
<evidence type="ECO:0000256" key="1">
    <source>
        <dbReference type="ARBA" id="ARBA00004141"/>
    </source>
</evidence>
<comment type="subcellular location">
    <subcellularLocation>
        <location evidence="1">Membrane</location>
        <topology evidence="1">Multi-pass membrane protein</topology>
    </subcellularLocation>
</comment>
<name>A0A5N5WNY7_9EURO</name>
<evidence type="ECO:0000256" key="3">
    <source>
        <dbReference type="ARBA" id="ARBA00022989"/>
    </source>
</evidence>
<comment type="similarity">
    <text evidence="5">Belongs to the SAT4 family.</text>
</comment>
<dbReference type="Proteomes" id="UP000326565">
    <property type="component" value="Unassembled WGS sequence"/>
</dbReference>
<keyword evidence="4 6" id="KW-0472">Membrane</keyword>
<evidence type="ECO:0000256" key="4">
    <source>
        <dbReference type="ARBA" id="ARBA00023136"/>
    </source>
</evidence>
<accession>A0A5N5WNY7</accession>
<evidence type="ECO:0000313" key="9">
    <source>
        <dbReference type="Proteomes" id="UP000326565"/>
    </source>
</evidence>
<reference evidence="8 9" key="1">
    <citation type="submission" date="2019-04" db="EMBL/GenBank/DDBJ databases">
        <title>Friends and foes A comparative genomics study of 23 Aspergillus species from section Flavi.</title>
        <authorList>
            <consortium name="DOE Joint Genome Institute"/>
            <person name="Kjaerbolling I."/>
            <person name="Vesth T."/>
            <person name="Frisvad J.C."/>
            <person name="Nybo J.L."/>
            <person name="Theobald S."/>
            <person name="Kildgaard S."/>
            <person name="Isbrandt T."/>
            <person name="Kuo A."/>
            <person name="Sato A."/>
            <person name="Lyhne E.K."/>
            <person name="Kogle M.E."/>
            <person name="Wiebenga A."/>
            <person name="Kun R.S."/>
            <person name="Lubbers R.J."/>
            <person name="Makela M.R."/>
            <person name="Barry K."/>
            <person name="Chovatia M."/>
            <person name="Clum A."/>
            <person name="Daum C."/>
            <person name="Haridas S."/>
            <person name="He G."/>
            <person name="LaButti K."/>
            <person name="Lipzen A."/>
            <person name="Mondo S."/>
            <person name="Riley R."/>
            <person name="Salamov A."/>
            <person name="Simmons B.A."/>
            <person name="Magnuson J.K."/>
            <person name="Henrissat B."/>
            <person name="Mortensen U.H."/>
            <person name="Larsen T.O."/>
            <person name="Devries R.P."/>
            <person name="Grigoriev I.V."/>
            <person name="Machida M."/>
            <person name="Baker S.E."/>
            <person name="Andersen M.R."/>
        </authorList>
    </citation>
    <scope>NUCLEOTIDE SEQUENCE [LARGE SCALE GENOMIC DNA]</scope>
    <source>
        <strain evidence="8 9">CBS 151.66</strain>
    </source>
</reference>
<keyword evidence="9" id="KW-1185">Reference proteome</keyword>
<dbReference type="GO" id="GO:0016020">
    <property type="term" value="C:membrane"/>
    <property type="evidence" value="ECO:0007669"/>
    <property type="project" value="UniProtKB-SubCell"/>
</dbReference>
<keyword evidence="3 6" id="KW-1133">Transmembrane helix</keyword>
<dbReference type="AlphaFoldDB" id="A0A5N5WNY7"/>